<dbReference type="EMBL" id="BNBA01000008">
    <property type="protein sequence ID" value="GHH51561.1"/>
    <property type="molecule type" value="Genomic_DNA"/>
</dbReference>
<keyword evidence="6 7" id="KW-0472">Membrane</keyword>
<evidence type="ECO:0000256" key="6">
    <source>
        <dbReference type="ARBA" id="ARBA00023136"/>
    </source>
</evidence>
<reference evidence="9" key="2">
    <citation type="submission" date="2020-09" db="EMBL/GenBank/DDBJ databases">
        <authorList>
            <person name="Sun Q."/>
            <person name="Ohkuma M."/>
        </authorList>
    </citation>
    <scope>NUCLEOTIDE SEQUENCE</scope>
    <source>
        <strain evidence="9">JCM 13306</strain>
    </source>
</reference>
<reference evidence="9" key="1">
    <citation type="journal article" date="2014" name="Int. J. Syst. Evol. Microbiol.">
        <title>Complete genome sequence of Corynebacterium casei LMG S-19264T (=DSM 44701T), isolated from a smear-ripened cheese.</title>
        <authorList>
            <consortium name="US DOE Joint Genome Institute (JGI-PGF)"/>
            <person name="Walter F."/>
            <person name="Albersmeier A."/>
            <person name="Kalinowski J."/>
            <person name="Ruckert C."/>
        </authorList>
    </citation>
    <scope>NUCLEOTIDE SEQUENCE</scope>
    <source>
        <strain evidence="9">JCM 13306</strain>
    </source>
</reference>
<evidence type="ECO:0000313" key="9">
    <source>
        <dbReference type="EMBL" id="GHH51561.1"/>
    </source>
</evidence>
<evidence type="ECO:0000256" key="2">
    <source>
        <dbReference type="ARBA" id="ARBA00006464"/>
    </source>
</evidence>
<dbReference type="InterPro" id="IPR003362">
    <property type="entry name" value="Bact_transf"/>
</dbReference>
<organism evidence="9 10">
    <name type="scientific">Xanthomonas boreopolis</name>
    <dbReference type="NCBI Taxonomy" id="86183"/>
    <lineage>
        <taxon>Bacteria</taxon>
        <taxon>Pseudomonadati</taxon>
        <taxon>Pseudomonadota</taxon>
        <taxon>Gammaproteobacteria</taxon>
        <taxon>Lysobacterales</taxon>
        <taxon>Lysobacteraceae</taxon>
        <taxon>Xanthomonas</taxon>
    </lineage>
</organism>
<evidence type="ECO:0000313" key="10">
    <source>
        <dbReference type="Proteomes" id="UP000623958"/>
    </source>
</evidence>
<dbReference type="GO" id="GO:0089702">
    <property type="term" value="F:undecaprenyl-phosphate glucose phosphotransferase activity"/>
    <property type="evidence" value="ECO:0007669"/>
    <property type="project" value="TreeGrafter"/>
</dbReference>
<comment type="similarity">
    <text evidence="2">Belongs to the bacterial sugar transferase family.</text>
</comment>
<name>A0A919F6W0_9XANT</name>
<dbReference type="Pfam" id="PF02397">
    <property type="entry name" value="Bac_transf"/>
    <property type="match status" value="1"/>
</dbReference>
<feature type="transmembrane region" description="Helical" evidence="7">
    <location>
        <begin position="38"/>
        <end position="57"/>
    </location>
</feature>
<protein>
    <submittedName>
        <fullName evidence="9">GumD protein</fullName>
    </submittedName>
</protein>
<evidence type="ECO:0000256" key="3">
    <source>
        <dbReference type="ARBA" id="ARBA00022679"/>
    </source>
</evidence>
<evidence type="ECO:0000256" key="7">
    <source>
        <dbReference type="SAM" id="Phobius"/>
    </source>
</evidence>
<dbReference type="InterPro" id="IPR017475">
    <property type="entry name" value="EPS_sugar_tfrase"/>
</dbReference>
<dbReference type="PANTHER" id="PTHR30576">
    <property type="entry name" value="COLANIC BIOSYNTHESIS UDP-GLUCOSE LIPID CARRIER TRANSFERASE"/>
    <property type="match status" value="1"/>
</dbReference>
<feature type="domain" description="Bacterial sugar transferase" evidence="8">
    <location>
        <begin position="271"/>
        <end position="456"/>
    </location>
</feature>
<comment type="caution">
    <text evidence="9">The sequence shown here is derived from an EMBL/GenBank/DDBJ whole genome shotgun (WGS) entry which is preliminary data.</text>
</comment>
<evidence type="ECO:0000256" key="4">
    <source>
        <dbReference type="ARBA" id="ARBA00022692"/>
    </source>
</evidence>
<dbReference type="AlphaFoldDB" id="A0A919F6W0"/>
<feature type="transmembrane region" description="Helical" evidence="7">
    <location>
        <begin position="69"/>
        <end position="88"/>
    </location>
</feature>
<proteinExistence type="inferred from homology"/>
<dbReference type="Pfam" id="PF13727">
    <property type="entry name" value="CoA_binding_3"/>
    <property type="match status" value="1"/>
</dbReference>
<keyword evidence="10" id="KW-1185">Reference proteome</keyword>
<keyword evidence="4 7" id="KW-0812">Transmembrane</keyword>
<feature type="transmembrane region" description="Helical" evidence="7">
    <location>
        <begin position="100"/>
        <end position="119"/>
    </location>
</feature>
<dbReference type="Proteomes" id="UP000623958">
    <property type="component" value="Unassembled WGS sequence"/>
</dbReference>
<dbReference type="NCBIfam" id="TIGR03025">
    <property type="entry name" value="EPS_sugtrans"/>
    <property type="match status" value="1"/>
</dbReference>
<gene>
    <name evidence="9" type="primary">gumD</name>
    <name evidence="9" type="ORF">GCM10009090_14070</name>
</gene>
<feature type="transmembrane region" description="Helical" evidence="7">
    <location>
        <begin position="276"/>
        <end position="297"/>
    </location>
</feature>
<dbReference type="PANTHER" id="PTHR30576:SF21">
    <property type="entry name" value="UDP-GLUCOSE:UNDECAPRENYL-PHOSPHATE GLUCOSE-1-PHOSPHATE TRANSFERASE"/>
    <property type="match status" value="1"/>
</dbReference>
<comment type="subcellular location">
    <subcellularLocation>
        <location evidence="1">Membrane</location>
        <topology evidence="1">Multi-pass membrane protein</topology>
    </subcellularLocation>
</comment>
<evidence type="ECO:0000256" key="1">
    <source>
        <dbReference type="ARBA" id="ARBA00004141"/>
    </source>
</evidence>
<accession>A0A919F6W0</accession>
<dbReference type="GO" id="GO:0009242">
    <property type="term" value="P:colanic acid biosynthetic process"/>
    <property type="evidence" value="ECO:0007669"/>
    <property type="project" value="TreeGrafter"/>
</dbReference>
<keyword evidence="5 7" id="KW-1133">Transmembrane helix</keyword>
<evidence type="ECO:0000259" key="8">
    <source>
        <dbReference type="Pfam" id="PF02397"/>
    </source>
</evidence>
<evidence type="ECO:0000256" key="5">
    <source>
        <dbReference type="ARBA" id="ARBA00022989"/>
    </source>
</evidence>
<dbReference type="GO" id="GO:0016020">
    <property type="term" value="C:membrane"/>
    <property type="evidence" value="ECO:0007669"/>
    <property type="project" value="UniProtKB-SubCell"/>
</dbReference>
<keyword evidence="3" id="KW-0808">Transferase</keyword>
<dbReference type="NCBIfam" id="TIGR03023">
    <property type="entry name" value="WcaJ_sugtrans"/>
    <property type="match status" value="1"/>
</dbReference>
<dbReference type="InterPro" id="IPR017473">
    <property type="entry name" value="Undecaprenyl-P_gluc_Ptfrase"/>
</dbReference>
<sequence length="462" mass="52082">MAFGAWLRIADVAAVLAAVACAQWLRFGWGVPSPAQRMAIGTLLLYALLGFAVTPLYRQWRSRSFTHELAMLTVCWLAIFAAFSLHAILVQMGNVLSRAWLAYSFVIGYAGMVAVRFAVRTRLHILRRQGWGQQRVVVLGLRPPVLKLHRYLQACPGLGVGISGYFASPNDTRFGVRDDLPRCLGTLDTLEAYLHASRHEVDQVWISMPLSEGEGGLKAVLKTLERFPVPVKLLPDIRTFGMLNPSVEQIGRVPMINLRQGLSKSNYQVLKRIEDVIVASFAVIVLSPLLVALAIGVKLSSPGPVLFRQRRHGLGGKEFHMLKFRSMHVHKEAAGKVTQATRNDPRVTRFGAFLRRTSLDELPQFFNVLGGSMSVVGPRPHAVQHNNHYEHLIDRYMHRHYVKPGITGWAQVHGLRGEIHELRSMRKRVQYDIDYIRRWSLWLDLKIVVLTALRVLGQKTAY</sequence>